<keyword evidence="4" id="KW-1185">Reference proteome</keyword>
<dbReference type="InterPro" id="IPR022966">
    <property type="entry name" value="RNase_II/R_CS"/>
</dbReference>
<feature type="domain" description="RNB" evidence="2">
    <location>
        <begin position="245"/>
        <end position="517"/>
    </location>
</feature>
<dbReference type="Pfam" id="PF00773">
    <property type="entry name" value="RNB"/>
    <property type="match status" value="1"/>
</dbReference>
<dbReference type="GO" id="GO:0000932">
    <property type="term" value="C:P-body"/>
    <property type="evidence" value="ECO:0007669"/>
    <property type="project" value="TreeGrafter"/>
</dbReference>
<proteinExistence type="predicted"/>
<dbReference type="EMBL" id="VWXX01000003">
    <property type="protein sequence ID" value="KAA6186957.1"/>
    <property type="molecule type" value="Genomic_DNA"/>
</dbReference>
<dbReference type="PANTHER" id="PTHR23355">
    <property type="entry name" value="RIBONUCLEASE"/>
    <property type="match status" value="1"/>
</dbReference>
<keyword evidence="1" id="KW-0269">Exonuclease</keyword>
<evidence type="ECO:0000256" key="1">
    <source>
        <dbReference type="ARBA" id="ARBA00022839"/>
    </source>
</evidence>
<dbReference type="InterPro" id="IPR001900">
    <property type="entry name" value="RNase_II/R"/>
</dbReference>
<dbReference type="PROSITE" id="PS01175">
    <property type="entry name" value="RIBONUCLEASE_II"/>
    <property type="match status" value="1"/>
</dbReference>
<comment type="caution">
    <text evidence="3">The sequence shown here is derived from an EMBL/GenBank/DDBJ whole genome shotgun (WGS) entry which is preliminary data.</text>
</comment>
<protein>
    <submittedName>
        <fullName evidence="3">RNB domain-containing ribonuclease</fullName>
    </submittedName>
</protein>
<dbReference type="InterPro" id="IPR012340">
    <property type="entry name" value="NA-bd_OB-fold"/>
</dbReference>
<dbReference type="GO" id="GO:0003723">
    <property type="term" value="F:RNA binding"/>
    <property type="evidence" value="ECO:0007669"/>
    <property type="project" value="InterPro"/>
</dbReference>
<dbReference type="SUPFAM" id="SSF50249">
    <property type="entry name" value="Nucleic acid-binding proteins"/>
    <property type="match status" value="2"/>
</dbReference>
<sequence length="622" mass="68848">MPGRCSTQGDSLTIHQAGGRVVADSLVLYKVRPARVVSVGEKIEIQVDGGQNKRVRPKDIRLLHPGPLTRLTDLTPCEGQIDEAWELLDGTETDLKELAELLYGEFTPATAWAAWELLADGLYFDGTPEAIRPRPRDAIERDHAEREAKARAEQEQQAFMQRLQQGRIDAGDRDRLLEVERLALQQSERSRILKALDLTETPQSAHRFLVRVGYWSADHNPYPARSGLALTDPELPVPALPDEARLDLTHLPAFAIDDEGNQDPDDAVSIDGERIWVHVADVAALVPPDSEADLEARARGANLYLPEGIVNMLPAVVTEQLGLGLQPVSPALSFGFRCGEDGELADIDIRPTLIRAERLSYAEAETRLQEGPLARLAAAAARYRARRAANGSASIDLPEVSVRVRDAEILIRPIDRHGSRAMITDLMLMAGEAAARFCTERALAIPYATQPAPESIQQPQGMAAMYAYRRQFKPSRLVVEPAAHFGLGLDRYTRATSPLRRYADLLVHQQLRALLRGDPPLSAEQISARAGEAEQGGIAVRRAERQSNQHWKLLYLRRQKGWRGEAVVVELGERKATVIVPELALEARVRARPELALDQRIALSVAEVDLPDLDCRLRVEDA</sequence>
<keyword evidence="1" id="KW-0540">Nuclease</keyword>
<evidence type="ECO:0000313" key="4">
    <source>
        <dbReference type="Proteomes" id="UP000322981"/>
    </source>
</evidence>
<dbReference type="SMART" id="SM00955">
    <property type="entry name" value="RNB"/>
    <property type="match status" value="1"/>
</dbReference>
<dbReference type="Proteomes" id="UP000322981">
    <property type="component" value="Unassembled WGS sequence"/>
</dbReference>
<dbReference type="Gene3D" id="2.40.50.140">
    <property type="entry name" value="Nucleic acid-binding proteins"/>
    <property type="match status" value="1"/>
</dbReference>
<organism evidence="3 4">
    <name type="scientific">Thiohalocapsa marina</name>
    <dbReference type="NCBI Taxonomy" id="424902"/>
    <lineage>
        <taxon>Bacteria</taxon>
        <taxon>Pseudomonadati</taxon>
        <taxon>Pseudomonadota</taxon>
        <taxon>Gammaproteobacteria</taxon>
        <taxon>Chromatiales</taxon>
        <taxon>Chromatiaceae</taxon>
        <taxon>Thiohalocapsa</taxon>
    </lineage>
</organism>
<dbReference type="Pfam" id="PF18614">
    <property type="entry name" value="RNase_II_C_S1"/>
    <property type="match status" value="1"/>
</dbReference>
<evidence type="ECO:0000259" key="2">
    <source>
        <dbReference type="SMART" id="SM00955"/>
    </source>
</evidence>
<dbReference type="InterPro" id="IPR036388">
    <property type="entry name" value="WH-like_DNA-bd_sf"/>
</dbReference>
<accession>A0A5M8FQB0</accession>
<dbReference type="PANTHER" id="PTHR23355:SF42">
    <property type="entry name" value="RIBONUCLEASE II, CHLOROPLASTIC_MITOCHONDRIAL"/>
    <property type="match status" value="1"/>
</dbReference>
<dbReference type="OrthoDB" id="9764149at2"/>
<dbReference type="InterPro" id="IPR040596">
    <property type="entry name" value="RNase_II_C_S1"/>
</dbReference>
<reference evidence="3 4" key="1">
    <citation type="submission" date="2019-09" db="EMBL/GenBank/DDBJ databases">
        <title>Whole-genome sequence of the purple sulfur bacterium Thiohalocapsa marina DSM 19078.</title>
        <authorList>
            <person name="Kyndt J.A."/>
            <person name="Meyer T.E."/>
        </authorList>
    </citation>
    <scope>NUCLEOTIDE SEQUENCE [LARGE SCALE GENOMIC DNA]</scope>
    <source>
        <strain evidence="3 4">DSM 19078</strain>
    </source>
</reference>
<dbReference type="AlphaFoldDB" id="A0A5M8FQB0"/>
<gene>
    <name evidence="3" type="ORF">F2Q65_03455</name>
</gene>
<dbReference type="InterPro" id="IPR056404">
    <property type="entry name" value="HTH_RNase_II"/>
</dbReference>
<dbReference type="Pfam" id="PF23161">
    <property type="entry name" value="HTH_RNase_II"/>
    <property type="match status" value="1"/>
</dbReference>
<name>A0A5M8FQB0_9GAMM</name>
<keyword evidence="1" id="KW-0378">Hydrolase</keyword>
<evidence type="ECO:0000313" key="3">
    <source>
        <dbReference type="EMBL" id="KAA6186957.1"/>
    </source>
</evidence>
<dbReference type="Gene3D" id="1.10.10.10">
    <property type="entry name" value="Winged helix-like DNA-binding domain superfamily/Winged helix DNA-binding domain"/>
    <property type="match status" value="1"/>
</dbReference>
<dbReference type="InterPro" id="IPR050180">
    <property type="entry name" value="RNR_Ribonuclease"/>
</dbReference>
<dbReference type="GO" id="GO:0006402">
    <property type="term" value="P:mRNA catabolic process"/>
    <property type="evidence" value="ECO:0007669"/>
    <property type="project" value="TreeGrafter"/>
</dbReference>
<dbReference type="GO" id="GO:0000175">
    <property type="term" value="F:3'-5'-RNA exonuclease activity"/>
    <property type="evidence" value="ECO:0007669"/>
    <property type="project" value="TreeGrafter"/>
</dbReference>